<reference evidence="2" key="1">
    <citation type="journal article" date="2008" name="J. Bacteriol.">
        <title>The pangenome structure of Escherichia coli: comparative genomic analysis of E. coli commensal and pathogenic isolates.</title>
        <authorList>
            <person name="Rasko D.A."/>
            <person name="Rosovitz M.J."/>
            <person name="Myers G.S."/>
            <person name="Mongodin E.F."/>
            <person name="Fricke W.F."/>
            <person name="Gajer P."/>
            <person name="Crabtree J."/>
            <person name="Sebaihia M."/>
            <person name="Thomson N.R."/>
            <person name="Chaudhuri R."/>
            <person name="Henderson I.R."/>
            <person name="Sperandio V."/>
            <person name="Ravel J."/>
        </authorList>
    </citation>
    <scope>NUCLEOTIDE SEQUENCE [LARGE SCALE GENOMIC DNA]</scope>
    <source>
        <strain evidence="2">E24377A / ETEC</strain>
    </source>
</reference>
<accession>A7ZGN1</accession>
<evidence type="ECO:0000313" key="1">
    <source>
        <dbReference type="EMBL" id="ABV16254.1"/>
    </source>
</evidence>
<organism evidence="1 2">
    <name type="scientific">Escherichia coli O139:H28 (strain E24377A / ETEC)</name>
    <dbReference type="NCBI Taxonomy" id="331111"/>
    <lineage>
        <taxon>Bacteria</taxon>
        <taxon>Pseudomonadati</taxon>
        <taxon>Pseudomonadota</taxon>
        <taxon>Gammaproteobacteria</taxon>
        <taxon>Enterobacterales</taxon>
        <taxon>Enterobacteriaceae</taxon>
        <taxon>Escherichia</taxon>
    </lineage>
</organism>
<geneLocation type="plasmid" evidence="1 2">
    <name>pETEC_80</name>
</geneLocation>
<evidence type="ECO:0000313" key="2">
    <source>
        <dbReference type="Proteomes" id="UP000001122"/>
    </source>
</evidence>
<dbReference type="KEGG" id="ecw:EcE24377A_F0034"/>
<keyword evidence="2" id="KW-1185">Reference proteome</keyword>
<gene>
    <name evidence="1" type="ordered locus">EcE24377A_F0034</name>
</gene>
<dbReference type="EMBL" id="CP000795">
    <property type="protein sequence ID" value="ABV16254.1"/>
    <property type="molecule type" value="Genomic_DNA"/>
</dbReference>
<name>A7ZGN1_ECO24</name>
<dbReference type="Proteomes" id="UP000001122">
    <property type="component" value="Plasmid pETEC_80"/>
</dbReference>
<proteinExistence type="predicted"/>
<dbReference type="AlphaFoldDB" id="A7ZGN1"/>
<keyword evidence="1" id="KW-0614">Plasmid</keyword>
<sequence>MVSGRRNCSPGGLATICPATRRTMPEIWTEGINKEAGIFEIKFIKLTSDESLRMVFQEYKKTASVSPG</sequence>
<protein>
    <submittedName>
        <fullName evidence="1">Uncharacterized protein</fullName>
    </submittedName>
</protein>
<dbReference type="HOGENOM" id="CLU_2787195_0_0_6"/>